<reference evidence="13" key="1">
    <citation type="submission" date="2018-11" db="EMBL/GenBank/DDBJ databases">
        <authorList>
            <person name="Alioto T."/>
            <person name="Alioto T."/>
        </authorList>
    </citation>
    <scope>NUCLEOTIDE SEQUENCE</scope>
</reference>
<comment type="subunit">
    <text evidence="5">Homotetramer.</text>
</comment>
<comment type="catalytic activity">
    <reaction evidence="2">
        <text>a neolactoside IV(2)-alpha-Fuc-nLc4Cer(d18:0) + H2O = a neolactoside nLc4Cer(d18:0) + L-fucose</text>
        <dbReference type="Rhea" id="RHEA:49308"/>
        <dbReference type="ChEBI" id="CHEBI:2181"/>
        <dbReference type="ChEBI" id="CHEBI:15377"/>
        <dbReference type="ChEBI" id="CHEBI:91119"/>
        <dbReference type="ChEBI" id="CHEBI:91121"/>
    </reaction>
    <physiologicalReaction direction="left-to-right" evidence="2">
        <dbReference type="Rhea" id="RHEA:49309"/>
    </physiologicalReaction>
</comment>
<dbReference type="GO" id="GO:0016139">
    <property type="term" value="P:glycoside catabolic process"/>
    <property type="evidence" value="ECO:0007669"/>
    <property type="project" value="TreeGrafter"/>
</dbReference>
<dbReference type="InterPro" id="IPR016286">
    <property type="entry name" value="FUC_metazoa-typ"/>
</dbReference>
<dbReference type="Gene3D" id="3.20.20.80">
    <property type="entry name" value="Glycosidases"/>
    <property type="match status" value="2"/>
</dbReference>
<evidence type="ECO:0000256" key="1">
    <source>
        <dbReference type="ARBA" id="ARBA00000321"/>
    </source>
</evidence>
<dbReference type="SMART" id="SM00812">
    <property type="entry name" value="Alpha_L_fucos"/>
    <property type="match status" value="2"/>
</dbReference>
<evidence type="ECO:0000256" key="10">
    <source>
        <dbReference type="ARBA" id="ARBA00023295"/>
    </source>
</evidence>
<keyword evidence="9" id="KW-0325">Glycoprotein</keyword>
<dbReference type="FunFam" id="3.20.20.80:FF:000027">
    <property type="entry name" value="Alpha-L-fucosidase"/>
    <property type="match status" value="1"/>
</dbReference>
<evidence type="ECO:0000259" key="12">
    <source>
        <dbReference type="Pfam" id="PF16757"/>
    </source>
</evidence>
<dbReference type="GO" id="GO:0005764">
    <property type="term" value="C:lysosome"/>
    <property type="evidence" value="ECO:0007669"/>
    <property type="project" value="TreeGrafter"/>
</dbReference>
<evidence type="ECO:0000259" key="11">
    <source>
        <dbReference type="Pfam" id="PF01120"/>
    </source>
</evidence>
<dbReference type="Proteomes" id="UP000596742">
    <property type="component" value="Unassembled WGS sequence"/>
</dbReference>
<dbReference type="InterPro" id="IPR057739">
    <property type="entry name" value="Glyco_hydro_29_N"/>
</dbReference>
<dbReference type="PANTHER" id="PTHR10030">
    <property type="entry name" value="ALPHA-L-FUCOSIDASE"/>
    <property type="match status" value="1"/>
</dbReference>
<keyword evidence="8 13" id="KW-0378">Hydrolase</keyword>
<gene>
    <name evidence="13" type="ORF">MGAL_10B090595</name>
</gene>
<dbReference type="OrthoDB" id="6039950at2759"/>
<dbReference type="EC" id="3.2.1.51" evidence="6"/>
<comment type="function">
    <text evidence="3">Alpha-L-fucosidase is responsible for hydrolyzing the alpha-1,6-linked fucose joined to the reducing-end N-acetylglucosamine of the carbohydrate moieties of glycoproteins.</text>
</comment>
<dbReference type="PROSITE" id="PS00385">
    <property type="entry name" value="ALPHA_L_FUCOSIDASE"/>
    <property type="match status" value="2"/>
</dbReference>
<organism evidence="13 14">
    <name type="scientific">Mytilus galloprovincialis</name>
    <name type="common">Mediterranean mussel</name>
    <dbReference type="NCBI Taxonomy" id="29158"/>
    <lineage>
        <taxon>Eukaryota</taxon>
        <taxon>Metazoa</taxon>
        <taxon>Spiralia</taxon>
        <taxon>Lophotrochozoa</taxon>
        <taxon>Mollusca</taxon>
        <taxon>Bivalvia</taxon>
        <taxon>Autobranchia</taxon>
        <taxon>Pteriomorphia</taxon>
        <taxon>Mytilida</taxon>
        <taxon>Mytiloidea</taxon>
        <taxon>Mytilidae</taxon>
        <taxon>Mytilinae</taxon>
        <taxon>Mytilus</taxon>
    </lineage>
</organism>
<dbReference type="Pfam" id="PF01120">
    <property type="entry name" value="Alpha_L_fucos"/>
    <property type="match status" value="2"/>
</dbReference>
<feature type="domain" description="Glycoside hydrolase family 29 N-terminal" evidence="11">
    <location>
        <begin position="357"/>
        <end position="697"/>
    </location>
</feature>
<feature type="domain" description="Alpha-L-fucosidase C-terminal" evidence="12">
    <location>
        <begin position="708"/>
        <end position="799"/>
    </location>
</feature>
<keyword evidence="7" id="KW-0732">Signal</keyword>
<feature type="domain" description="Glycoside hydrolase family 29 N-terminal" evidence="11">
    <location>
        <begin position="4"/>
        <end position="244"/>
    </location>
</feature>
<dbReference type="InterPro" id="IPR017853">
    <property type="entry name" value="GH"/>
</dbReference>
<comment type="catalytic activity">
    <reaction evidence="1">
        <text>a neolactoside IV(2)-alpha-Fuc-nLc4Cer(d18:1(4E)) + H2O = a neolactoside nLc4Cer(d18:1(4E)) + L-fucose</text>
        <dbReference type="Rhea" id="RHEA:48224"/>
        <dbReference type="ChEBI" id="CHEBI:2181"/>
        <dbReference type="ChEBI" id="CHEBI:15377"/>
        <dbReference type="ChEBI" id="CHEBI:17006"/>
        <dbReference type="ChEBI" id="CHEBI:28691"/>
    </reaction>
    <physiologicalReaction direction="left-to-right" evidence="1">
        <dbReference type="Rhea" id="RHEA:48225"/>
    </physiologicalReaction>
</comment>
<evidence type="ECO:0000313" key="14">
    <source>
        <dbReference type="Proteomes" id="UP000596742"/>
    </source>
</evidence>
<dbReference type="GO" id="GO:0006004">
    <property type="term" value="P:fucose metabolic process"/>
    <property type="evidence" value="ECO:0007669"/>
    <property type="project" value="InterPro"/>
</dbReference>
<accession>A0A8B6FU21</accession>
<evidence type="ECO:0000256" key="2">
    <source>
        <dbReference type="ARBA" id="ARBA00000419"/>
    </source>
</evidence>
<dbReference type="SUPFAM" id="SSF51445">
    <property type="entry name" value="(Trans)glycosidases"/>
    <property type="match status" value="2"/>
</dbReference>
<evidence type="ECO:0000256" key="4">
    <source>
        <dbReference type="ARBA" id="ARBA00007951"/>
    </source>
</evidence>
<evidence type="ECO:0000256" key="6">
    <source>
        <dbReference type="ARBA" id="ARBA00012662"/>
    </source>
</evidence>
<protein>
    <recommendedName>
        <fullName evidence="6">alpha-L-fucosidase</fullName>
        <ecNumber evidence="6">3.2.1.51</ecNumber>
    </recommendedName>
</protein>
<dbReference type="EMBL" id="UYJE01007505">
    <property type="protein sequence ID" value="VDI55434.1"/>
    <property type="molecule type" value="Genomic_DNA"/>
</dbReference>
<evidence type="ECO:0000256" key="7">
    <source>
        <dbReference type="ARBA" id="ARBA00022729"/>
    </source>
</evidence>
<evidence type="ECO:0000313" key="13">
    <source>
        <dbReference type="EMBL" id="VDI55434.1"/>
    </source>
</evidence>
<comment type="similarity">
    <text evidence="4">Belongs to the glycosyl hydrolase 29 family.</text>
</comment>
<dbReference type="PANTHER" id="PTHR10030:SF37">
    <property type="entry name" value="ALPHA-L-FUCOSIDASE-RELATED"/>
    <property type="match status" value="1"/>
</dbReference>
<evidence type="ECO:0000256" key="5">
    <source>
        <dbReference type="ARBA" id="ARBA00011881"/>
    </source>
</evidence>
<dbReference type="InterPro" id="IPR031919">
    <property type="entry name" value="Fucosidase_C"/>
</dbReference>
<dbReference type="FunFam" id="2.60.40.1180:FF:000013">
    <property type="entry name" value="Alpha-L-fucosidase"/>
    <property type="match status" value="1"/>
</dbReference>
<evidence type="ECO:0000256" key="9">
    <source>
        <dbReference type="ARBA" id="ARBA00023180"/>
    </source>
</evidence>
<evidence type="ECO:0000256" key="3">
    <source>
        <dbReference type="ARBA" id="ARBA00004071"/>
    </source>
</evidence>
<sequence length="803" mass="92127">MGTARYVVLTSKHGEGFPNWPSSHSFNWNAKAVGPNRDLVGDLAAAIRNRTDIKFGTYYCLSEWLNPLYLKDKASNFTTQNYVKTKTMPDLYELVSNYKPDIVWADMVDDMGPSSYWTAKEFLAWLFNESPVKDTVVTNDRWGPDCKCKHGSYKTCTDKFNPGVLQKFKWENCMTIDKGSWGYRRNANLEAYLTIHQIISTFASTISCGGNMLMNVGPTKYGKIMPIFEERLRQFGQWLKVNGEGVYSTVPWSHQNDTVTKYTWYTKRQMEKEATVVYVFLLSWPADTVFKLGAPIPSQQTEVSMLGYPDKFDWKAGPGGQGIYITIPTIPWNKLPCEWAWRYRSTDIGLSISFCGLHYSNAKYTPDWASLDTRPLPTWYDEAKFGIFIHWGVFSVPSFHGAWFWPLWKSSNPAPDIADFMKRNYPPDFTYADFAKDFTAEFFNPDEWADIFKASGAGYVVLTSKHGEGFPNWPSSHSFNWNAKAVGPNRDLVGDLAAAIRNRTDIKFGTYYCLSEWLHPLYMKDKASNFTTQNFVKTKTMPDLYELVSKYKPDIVWADMVDDLGSSSYWTSKEFLAWLFNESPVKDTVVTNDRFGQDCKCKHGSYKTCTDKFNPGVLQKFKWENCMTIDRYAWGYRRNAVVGDFLTIHEIISTFASTISCGGNMLMNVGPTKFGKIMPIFEERLRQFGQWLKVNGEGVYSTVPWSHQNDTVIRNTWYTKRQMEKEGTVVYVFLLSWPEDTVLKLGAPIPSKQTEVSMLGYPDKFVWKAGPGSEGIYVTIPIIPWNKLPCEWAWVLKLTHISN</sequence>
<dbReference type="PRINTS" id="PR00741">
    <property type="entry name" value="GLHYDRLASE29"/>
</dbReference>
<dbReference type="GO" id="GO:0004560">
    <property type="term" value="F:alpha-L-fucosidase activity"/>
    <property type="evidence" value="ECO:0007669"/>
    <property type="project" value="UniProtKB-EC"/>
</dbReference>
<dbReference type="AlphaFoldDB" id="A0A8B6FU21"/>
<keyword evidence="14" id="KW-1185">Reference proteome</keyword>
<name>A0A8B6FU21_MYTGA</name>
<keyword evidence="10 13" id="KW-0326">Glycosidase</keyword>
<evidence type="ECO:0000256" key="8">
    <source>
        <dbReference type="ARBA" id="ARBA00022801"/>
    </source>
</evidence>
<dbReference type="InterPro" id="IPR018526">
    <property type="entry name" value="Glyco_hydro_29_CS"/>
</dbReference>
<feature type="domain" description="Alpha-L-fucosidase C-terminal" evidence="12">
    <location>
        <begin position="255"/>
        <end position="342"/>
    </location>
</feature>
<dbReference type="InterPro" id="IPR000933">
    <property type="entry name" value="Glyco_hydro_29"/>
</dbReference>
<proteinExistence type="inferred from homology"/>
<comment type="caution">
    <text evidence="13">The sequence shown here is derived from an EMBL/GenBank/DDBJ whole genome shotgun (WGS) entry which is preliminary data.</text>
</comment>
<dbReference type="Pfam" id="PF16757">
    <property type="entry name" value="Fucosidase_C"/>
    <property type="match status" value="2"/>
</dbReference>